<feature type="transmembrane region" description="Helical" evidence="8">
    <location>
        <begin position="326"/>
        <end position="347"/>
    </location>
</feature>
<keyword evidence="6 8" id="KW-0472">Membrane</keyword>
<evidence type="ECO:0000256" key="7">
    <source>
        <dbReference type="SAM" id="MobiDB-lite"/>
    </source>
</evidence>
<comment type="caution">
    <text evidence="11">The sequence shown here is derived from an EMBL/GenBank/DDBJ whole genome shotgun (WGS) entry which is preliminary data.</text>
</comment>
<evidence type="ECO:0000259" key="9">
    <source>
        <dbReference type="Pfam" id="PF01490"/>
    </source>
</evidence>
<dbReference type="Proteomes" id="UP001605036">
    <property type="component" value="Unassembled WGS sequence"/>
</dbReference>
<evidence type="ECO:0000256" key="6">
    <source>
        <dbReference type="ARBA" id="ARBA00023136"/>
    </source>
</evidence>
<evidence type="ECO:0000256" key="2">
    <source>
        <dbReference type="ARBA" id="ARBA00022448"/>
    </source>
</evidence>
<keyword evidence="12" id="KW-1185">Reference proteome</keyword>
<gene>
    <name evidence="11" type="ORF">R1flu_005588</name>
</gene>
<evidence type="ECO:0000256" key="8">
    <source>
        <dbReference type="SAM" id="Phobius"/>
    </source>
</evidence>
<keyword evidence="5 8" id="KW-1133">Transmembrane helix</keyword>
<comment type="subcellular location">
    <subcellularLocation>
        <location evidence="1">Membrane</location>
    </subcellularLocation>
</comment>
<protein>
    <recommendedName>
        <fullName evidence="13">Amino acid transporter transmembrane domain-containing protein</fullName>
    </recommendedName>
</protein>
<keyword evidence="2" id="KW-0813">Transport</keyword>
<feature type="transmembrane region" description="Helical" evidence="8">
    <location>
        <begin position="267"/>
        <end position="290"/>
    </location>
</feature>
<dbReference type="PANTHER" id="PTHR48017">
    <property type="entry name" value="OS05G0424000 PROTEIN-RELATED"/>
    <property type="match status" value="1"/>
</dbReference>
<feature type="transmembrane region" description="Helical" evidence="8">
    <location>
        <begin position="389"/>
        <end position="413"/>
    </location>
</feature>
<feature type="domain" description="Amino acid transporter transmembrane" evidence="9">
    <location>
        <begin position="496"/>
        <end position="646"/>
    </location>
</feature>
<accession>A0ABD1YUI9</accession>
<evidence type="ECO:0000256" key="1">
    <source>
        <dbReference type="ARBA" id="ARBA00004370"/>
    </source>
</evidence>
<sequence length="656" mass="73062">MQLISKEDGSPADTARKPGRTFSSRVPTFTEANKAESGFSAGTIEGIVVGVTAFFLILVGFLIYYKRKEFKFLDIFSRKFDDENWEAPEGVHRFTIDELAKMTSNFDDSGIGSFGKVYSGILEDGRLVAIKRASADGLQGLAEFRNEVTLLSRLHHRHLVKLEGFCDEKDFQSVQKAVGERVQTLGLSMDKSQLGEAREELGSSQVLSQSDQGVASYREEPQTKELDDDGRSKRTGTFWTGTAHAITACIGSGVLSLAWGVAQLGWIAGPMVNILFAVITYYTSVLLADSYRYMNSVNGRRLYTYMGAVQAYLGRVDTFICGLVQYANLFGVCIGYTITASVSMVAIERANCFHKRGRQADCHVSNTLYMGIFGAAEIFFSQIPDFAEIWWLSVVAAITSFTYSGIGLGLILAKLIEAGHAQGTLSGWPIGGGEDDYTTAQKTWKSLSALGDIAFAYGFTIILFNIQHLLPVGRVCWICCLWKPRPWKPPHRLRLFEPYWLINIANVCIIIHLVGAYQVFSQPIFSFLENLMVKKWPKKRFFYHTHQVSVPGIGALQVNTFRLVWRTIFVLITTLIALLLPFFNSIMGLLGALAFFPLTVYFPIRIYMKRTNVQPSSFKWWFLCALMAVCLLVSLGAAVGSAAGILQETKHYQPFS</sequence>
<feature type="domain" description="Serine-threonine/tyrosine-protein kinase catalytic" evidence="10">
    <location>
        <begin position="110"/>
        <end position="169"/>
    </location>
</feature>
<feature type="transmembrane region" description="Helical" evidence="8">
    <location>
        <begin position="589"/>
        <end position="608"/>
    </location>
</feature>
<feature type="transmembrane region" description="Helical" evidence="8">
    <location>
        <begin position="499"/>
        <end position="520"/>
    </location>
</feature>
<feature type="transmembrane region" description="Helical" evidence="8">
    <location>
        <begin position="620"/>
        <end position="646"/>
    </location>
</feature>
<feature type="transmembrane region" description="Helical" evidence="8">
    <location>
        <begin position="46"/>
        <end position="65"/>
    </location>
</feature>
<feature type="compositionally biased region" description="Basic and acidic residues" evidence="7">
    <location>
        <begin position="217"/>
        <end position="232"/>
    </location>
</feature>
<dbReference type="InterPro" id="IPR013057">
    <property type="entry name" value="AA_transpt_TM"/>
</dbReference>
<evidence type="ECO:0000256" key="4">
    <source>
        <dbReference type="ARBA" id="ARBA00022970"/>
    </source>
</evidence>
<dbReference type="SUPFAM" id="SSF56112">
    <property type="entry name" value="Protein kinase-like (PK-like)"/>
    <property type="match status" value="1"/>
</dbReference>
<dbReference type="Pfam" id="PF01490">
    <property type="entry name" value="Aa_trans"/>
    <property type="match status" value="2"/>
</dbReference>
<evidence type="ECO:0008006" key="13">
    <source>
        <dbReference type="Google" id="ProtNLM"/>
    </source>
</evidence>
<feature type="transmembrane region" description="Helical" evidence="8">
    <location>
        <begin position="238"/>
        <end position="261"/>
    </location>
</feature>
<evidence type="ECO:0000256" key="3">
    <source>
        <dbReference type="ARBA" id="ARBA00022692"/>
    </source>
</evidence>
<evidence type="ECO:0000256" key="5">
    <source>
        <dbReference type="ARBA" id="ARBA00022989"/>
    </source>
</evidence>
<dbReference type="InterPro" id="IPR001245">
    <property type="entry name" value="Ser-Thr/Tyr_kinase_cat_dom"/>
</dbReference>
<dbReference type="GO" id="GO:0006865">
    <property type="term" value="P:amino acid transport"/>
    <property type="evidence" value="ECO:0007669"/>
    <property type="project" value="UniProtKB-KW"/>
</dbReference>
<feature type="compositionally biased region" description="Polar residues" evidence="7">
    <location>
        <begin position="202"/>
        <end position="213"/>
    </location>
</feature>
<feature type="region of interest" description="Disordered" evidence="7">
    <location>
        <begin position="200"/>
        <end position="233"/>
    </location>
</feature>
<dbReference type="Pfam" id="PF07714">
    <property type="entry name" value="PK_Tyr_Ser-Thr"/>
    <property type="match status" value="1"/>
</dbReference>
<keyword evidence="3 8" id="KW-0812">Transmembrane</keyword>
<feature type="transmembrane region" description="Helical" evidence="8">
    <location>
        <begin position="447"/>
        <end position="466"/>
    </location>
</feature>
<keyword evidence="4" id="KW-0029">Amino-acid transport</keyword>
<feature type="transmembrane region" description="Helical" evidence="8">
    <location>
        <begin position="563"/>
        <end position="583"/>
    </location>
</feature>
<dbReference type="EMBL" id="JBHFFA010000003">
    <property type="protein sequence ID" value="KAL2634109.1"/>
    <property type="molecule type" value="Genomic_DNA"/>
</dbReference>
<feature type="region of interest" description="Disordered" evidence="7">
    <location>
        <begin position="1"/>
        <end position="24"/>
    </location>
</feature>
<evidence type="ECO:0000313" key="12">
    <source>
        <dbReference type="Proteomes" id="UP001605036"/>
    </source>
</evidence>
<name>A0ABD1YUI9_9MARC</name>
<dbReference type="GO" id="GO:0016020">
    <property type="term" value="C:membrane"/>
    <property type="evidence" value="ECO:0007669"/>
    <property type="project" value="UniProtKB-SubCell"/>
</dbReference>
<reference evidence="11 12" key="1">
    <citation type="submission" date="2024-09" db="EMBL/GenBank/DDBJ databases">
        <title>Chromosome-scale assembly of Riccia fluitans.</title>
        <authorList>
            <person name="Paukszto L."/>
            <person name="Sawicki J."/>
            <person name="Karawczyk K."/>
            <person name="Piernik-Szablinska J."/>
            <person name="Szczecinska M."/>
            <person name="Mazdziarz M."/>
        </authorList>
    </citation>
    <scope>NUCLEOTIDE SEQUENCE [LARGE SCALE GENOMIC DNA]</scope>
    <source>
        <strain evidence="11">Rf_01</strain>
        <tissue evidence="11">Aerial parts of the thallus</tissue>
    </source>
</reference>
<dbReference type="AlphaFoldDB" id="A0ABD1YUI9"/>
<feature type="domain" description="Amino acid transporter transmembrane" evidence="9">
    <location>
        <begin position="234"/>
        <end position="468"/>
    </location>
</feature>
<proteinExistence type="predicted"/>
<evidence type="ECO:0000313" key="11">
    <source>
        <dbReference type="EMBL" id="KAL2634109.1"/>
    </source>
</evidence>
<organism evidence="11 12">
    <name type="scientific">Riccia fluitans</name>
    <dbReference type="NCBI Taxonomy" id="41844"/>
    <lineage>
        <taxon>Eukaryota</taxon>
        <taxon>Viridiplantae</taxon>
        <taxon>Streptophyta</taxon>
        <taxon>Embryophyta</taxon>
        <taxon>Marchantiophyta</taxon>
        <taxon>Marchantiopsida</taxon>
        <taxon>Marchantiidae</taxon>
        <taxon>Marchantiales</taxon>
        <taxon>Ricciaceae</taxon>
        <taxon>Riccia</taxon>
    </lineage>
</organism>
<evidence type="ECO:0000259" key="10">
    <source>
        <dbReference type="Pfam" id="PF07714"/>
    </source>
</evidence>
<dbReference type="Gene3D" id="3.30.200.20">
    <property type="entry name" value="Phosphorylase Kinase, domain 1"/>
    <property type="match status" value="1"/>
</dbReference>
<dbReference type="InterPro" id="IPR011009">
    <property type="entry name" value="Kinase-like_dom_sf"/>
</dbReference>